<dbReference type="PANTHER" id="PTHR30055:SF160">
    <property type="entry name" value="TRANSCRIPTIONAL REGULATORY PROTEIN (PROBABLY ASNC-FAMILY)-RELATED"/>
    <property type="match status" value="1"/>
</dbReference>
<dbReference type="InterPro" id="IPR036271">
    <property type="entry name" value="Tet_transcr_reg_TetR-rel_C_sf"/>
</dbReference>
<dbReference type="PANTHER" id="PTHR30055">
    <property type="entry name" value="HTH-TYPE TRANSCRIPTIONAL REGULATOR RUTR"/>
    <property type="match status" value="1"/>
</dbReference>
<sequence>MGDARTERWVAHRARVRSELVDSAMRAIDAAGPQISMREIAAEAKIPKPTLYRFFTDKSELAGAIGDRVRDRLTERIANGPTEIGATVGTFLRSGITTYLELADEHPNIFRFVMTTMSESKESAGAGLDRGSNASKDLAAVLRTIMRAQGGTDTDVDLTAYMLVGSIMSAGHWWLVRTSTGDTDLSGVIDKVDRNARALIQDTAHANGIHIDFDAPIAGYFTAAVAAN</sequence>
<dbReference type="InterPro" id="IPR050109">
    <property type="entry name" value="HTH-type_TetR-like_transc_reg"/>
</dbReference>
<gene>
    <name evidence="4" type="ORF">ACFYXQ_29555</name>
</gene>
<dbReference type="Gene3D" id="1.10.357.10">
    <property type="entry name" value="Tetracycline Repressor, domain 2"/>
    <property type="match status" value="1"/>
</dbReference>
<evidence type="ECO:0000313" key="4">
    <source>
        <dbReference type="EMBL" id="MFF3571935.1"/>
    </source>
</evidence>
<organism evidence="4 5">
    <name type="scientific">Nocardia jiangxiensis</name>
    <dbReference type="NCBI Taxonomy" id="282685"/>
    <lineage>
        <taxon>Bacteria</taxon>
        <taxon>Bacillati</taxon>
        <taxon>Actinomycetota</taxon>
        <taxon>Actinomycetes</taxon>
        <taxon>Mycobacteriales</taxon>
        <taxon>Nocardiaceae</taxon>
        <taxon>Nocardia</taxon>
    </lineage>
</organism>
<accession>A0ABW6S6L1</accession>
<feature type="domain" description="HTH tetR-type" evidence="3">
    <location>
        <begin position="14"/>
        <end position="73"/>
    </location>
</feature>
<dbReference type="InterPro" id="IPR001647">
    <property type="entry name" value="HTH_TetR"/>
</dbReference>
<reference evidence="4 5" key="1">
    <citation type="submission" date="2024-10" db="EMBL/GenBank/DDBJ databases">
        <title>The Natural Products Discovery Center: Release of the First 8490 Sequenced Strains for Exploring Actinobacteria Biosynthetic Diversity.</title>
        <authorList>
            <person name="Kalkreuter E."/>
            <person name="Kautsar S.A."/>
            <person name="Yang D."/>
            <person name="Bader C.D."/>
            <person name="Teijaro C.N."/>
            <person name="Fluegel L."/>
            <person name="Davis C.M."/>
            <person name="Simpson J.R."/>
            <person name="Lauterbach L."/>
            <person name="Steele A.D."/>
            <person name="Gui C."/>
            <person name="Meng S."/>
            <person name="Li G."/>
            <person name="Viehrig K."/>
            <person name="Ye F."/>
            <person name="Su P."/>
            <person name="Kiefer A.F."/>
            <person name="Nichols A."/>
            <person name="Cepeda A.J."/>
            <person name="Yan W."/>
            <person name="Fan B."/>
            <person name="Jiang Y."/>
            <person name="Adhikari A."/>
            <person name="Zheng C.-J."/>
            <person name="Schuster L."/>
            <person name="Cowan T.M."/>
            <person name="Smanski M.J."/>
            <person name="Chevrette M.G."/>
            <person name="De Carvalho L.P.S."/>
            <person name="Shen B."/>
        </authorList>
    </citation>
    <scope>NUCLEOTIDE SEQUENCE [LARGE SCALE GENOMIC DNA]</scope>
    <source>
        <strain evidence="4 5">NPDC002593</strain>
    </source>
</reference>
<dbReference type="EMBL" id="JBIAQY010000011">
    <property type="protein sequence ID" value="MFF3571935.1"/>
    <property type="molecule type" value="Genomic_DNA"/>
</dbReference>
<dbReference type="PROSITE" id="PS50977">
    <property type="entry name" value="HTH_TETR_2"/>
    <property type="match status" value="1"/>
</dbReference>
<name>A0ABW6S6L1_9NOCA</name>
<evidence type="ECO:0000256" key="1">
    <source>
        <dbReference type="ARBA" id="ARBA00023125"/>
    </source>
</evidence>
<dbReference type="Proteomes" id="UP001601992">
    <property type="component" value="Unassembled WGS sequence"/>
</dbReference>
<protein>
    <submittedName>
        <fullName evidence="4">TetR/AcrR family transcriptional regulator</fullName>
    </submittedName>
</protein>
<dbReference type="SUPFAM" id="SSF48498">
    <property type="entry name" value="Tetracyclin repressor-like, C-terminal domain"/>
    <property type="match status" value="1"/>
</dbReference>
<proteinExistence type="predicted"/>
<comment type="caution">
    <text evidence="4">The sequence shown here is derived from an EMBL/GenBank/DDBJ whole genome shotgun (WGS) entry which is preliminary data.</text>
</comment>
<dbReference type="InterPro" id="IPR009057">
    <property type="entry name" value="Homeodomain-like_sf"/>
</dbReference>
<evidence type="ECO:0000313" key="5">
    <source>
        <dbReference type="Proteomes" id="UP001601992"/>
    </source>
</evidence>
<dbReference type="RefSeq" id="WP_387405616.1">
    <property type="nucleotide sequence ID" value="NZ_JBIAQY010000011.1"/>
</dbReference>
<keyword evidence="5" id="KW-1185">Reference proteome</keyword>
<dbReference type="Pfam" id="PF00440">
    <property type="entry name" value="TetR_N"/>
    <property type="match status" value="1"/>
</dbReference>
<dbReference type="SUPFAM" id="SSF46689">
    <property type="entry name" value="Homeodomain-like"/>
    <property type="match status" value="1"/>
</dbReference>
<keyword evidence="1 2" id="KW-0238">DNA-binding</keyword>
<feature type="DNA-binding region" description="H-T-H motif" evidence="2">
    <location>
        <begin position="36"/>
        <end position="55"/>
    </location>
</feature>
<evidence type="ECO:0000259" key="3">
    <source>
        <dbReference type="PROSITE" id="PS50977"/>
    </source>
</evidence>
<evidence type="ECO:0000256" key="2">
    <source>
        <dbReference type="PROSITE-ProRule" id="PRU00335"/>
    </source>
</evidence>